<dbReference type="eggNOG" id="KOG4629">
    <property type="taxonomic scope" value="Eukaryota"/>
</dbReference>
<feature type="transmembrane region" description="Helical" evidence="7">
    <location>
        <begin position="789"/>
        <end position="813"/>
    </location>
</feature>
<feature type="region of interest" description="Disordered" evidence="6">
    <location>
        <begin position="288"/>
        <end position="309"/>
    </location>
</feature>
<feature type="transmembrane region" description="Helical" evidence="7">
    <location>
        <begin position="819"/>
        <end position="852"/>
    </location>
</feature>
<evidence type="ECO:0000256" key="2">
    <source>
        <dbReference type="ARBA" id="ARBA00008017"/>
    </source>
</evidence>
<dbReference type="InParanoid" id="C1DZ81"/>
<dbReference type="InterPro" id="IPR016688">
    <property type="entry name" value="MscS-like_plants/fungi"/>
</dbReference>
<dbReference type="Proteomes" id="UP000002009">
    <property type="component" value="Chromosome 2"/>
</dbReference>
<evidence type="ECO:0000256" key="5">
    <source>
        <dbReference type="ARBA" id="ARBA00023136"/>
    </source>
</evidence>
<dbReference type="PANTHER" id="PTHR31618:SF1">
    <property type="entry name" value="EF-HAND DOMAIN-CONTAINING PROTEIN"/>
    <property type="match status" value="1"/>
</dbReference>
<gene>
    <name evidence="9" type="ORF">MICPUN_55683</name>
</gene>
<evidence type="ECO:0000256" key="1">
    <source>
        <dbReference type="ARBA" id="ARBA00004141"/>
    </source>
</evidence>
<dbReference type="STRING" id="296587.C1DZ81"/>
<evidence type="ECO:0000259" key="8">
    <source>
        <dbReference type="Pfam" id="PF00924"/>
    </source>
</evidence>
<evidence type="ECO:0000256" key="4">
    <source>
        <dbReference type="ARBA" id="ARBA00022989"/>
    </source>
</evidence>
<keyword evidence="5 7" id="KW-0472">Membrane</keyword>
<keyword evidence="10" id="KW-1185">Reference proteome</keyword>
<evidence type="ECO:0000256" key="6">
    <source>
        <dbReference type="SAM" id="MobiDB-lite"/>
    </source>
</evidence>
<feature type="transmembrane region" description="Helical" evidence="7">
    <location>
        <begin position="335"/>
        <end position="353"/>
    </location>
</feature>
<dbReference type="GO" id="GO:0006820">
    <property type="term" value="P:monoatomic anion transport"/>
    <property type="evidence" value="ECO:0007669"/>
    <property type="project" value="TreeGrafter"/>
</dbReference>
<feature type="transmembrane region" description="Helical" evidence="7">
    <location>
        <begin position="252"/>
        <end position="273"/>
    </location>
</feature>
<feature type="region of interest" description="Disordered" evidence="6">
    <location>
        <begin position="661"/>
        <end position="706"/>
    </location>
</feature>
<feature type="region of interest" description="Disordered" evidence="6">
    <location>
        <begin position="1020"/>
        <end position="1130"/>
    </location>
</feature>
<keyword evidence="4 7" id="KW-1133">Transmembrane helix</keyword>
<feature type="compositionally biased region" description="Gly residues" evidence="6">
    <location>
        <begin position="463"/>
        <end position="477"/>
    </location>
</feature>
<feature type="compositionally biased region" description="Polar residues" evidence="6">
    <location>
        <begin position="1053"/>
        <end position="1074"/>
    </location>
</feature>
<dbReference type="GO" id="GO:0008381">
    <property type="term" value="F:mechanosensitive monoatomic ion channel activity"/>
    <property type="evidence" value="ECO:0007669"/>
    <property type="project" value="TreeGrafter"/>
</dbReference>
<sequence length="1169" mass="125575">MARSNLTTTFEREVLSTPLVRRAIFLFFLTTKTCARIPQTYTRYYEYFASKTESRKTAEKRARARKRVAAVPPRARDGYKRVANSAARTPVAMSVPGSMRPDTTLSKDAKSDDVRLWLGETSVGKKRPSASAVDAAVGSLQKVSISFQGGDGTGKTGAASRRGSLDRSAGAHHPNGDDVDKEDNTDVTDDEDEAGLCTDQRELARLALYWILGKTDLILGVVLLGVAMWVRAKMLLSDDPRKKKTVGDEENAWRWMLFVACILLGRFLARWLVNTTIYALDRLARDASTDGTDASPASTDQQRRLEHHRAHGGQATTLKSVVYYLHVLRAPLKRLLLMIGITVSWATLVRPVLSGGVHETTTKAFATACLVLFAALIHSLGVKNLTSRLHSSTFWEQLHTTVRQENILKKLAGPPIRPRPRPAKGQGKAWKLVRGALRQRRRDQERLKKKDGSDNLTTHERGGGVAGGVALGNGGMRRGASEGSLAALAQRATHRRDRSLDSDGGGSDYSPFDTVRSDVSCDNPHGVNGSHGERPSLMHVQFTDGAEAGTAGGGGVDLAPVAEGSDADAERNARNGHHNHDQSSNASSDNEREGSMSDGSNVSAWNEPSGAEAAKALGSAEVGTLGAGDVPIAMVNAAARHVKKGLFSLPFRKTTRAMQKLRPKRMDSAGKPGSPGYEPRATPAMPLSQGVPSVSHPGGGQGDTETERAADAAAAMMFNHLRRPGQPFVTPEAVADFVEGDKVEEAFALVGGADCGVRALSEGNVASAMRKIYAEREALGKTLSDTSDLVNNVGVMIGAVLAVVVLFVSLGIFNVDVAGIWVLVSSAVLATAFVFGTTAATMFRALLMIFYTNPFGVGDWIRVDGEILQVRELGLSFFVVVNFWGEVIFLPVSTVLDARIFNLSRSPPLWMNTTFNVDMGVTQADIDHVQNAMAAHIDSDPANYTHGSFTVYCREMRDPLKCHITCFYQLAFNASEFEKKLRANNRFLVALQAALMELPSGVSFAGTDGQIFKCVEHTSTRARAGGQKSAPGGKGGVGRAGLGSTRGSPRVSLGSSSFGTEQPSASRETPATDQSAPSSDYPAPHSAPHSAPQSAPQSLNRDGAYASGYAPPTTTRRFGSTTSRARVTRRAPFRIPGRLRHYTGMLGDMNEVVTFDAYDGQVPPDSDED</sequence>
<dbReference type="InterPro" id="IPR023408">
    <property type="entry name" value="MscS_beta-dom_sf"/>
</dbReference>
<feature type="transmembrane region" description="Helical" evidence="7">
    <location>
        <begin position="873"/>
        <end position="896"/>
    </location>
</feature>
<feature type="region of interest" description="Disordered" evidence="6">
    <location>
        <begin position="148"/>
        <end position="193"/>
    </location>
</feature>
<feature type="region of interest" description="Disordered" evidence="6">
    <location>
        <begin position="438"/>
        <end position="606"/>
    </location>
</feature>
<organism evidence="9 10">
    <name type="scientific">Micromonas commoda (strain RCC299 / NOUM17 / CCMP2709)</name>
    <name type="common">Picoplanktonic green alga</name>
    <dbReference type="NCBI Taxonomy" id="296587"/>
    <lineage>
        <taxon>Eukaryota</taxon>
        <taxon>Viridiplantae</taxon>
        <taxon>Chlorophyta</taxon>
        <taxon>Mamiellophyceae</taxon>
        <taxon>Mamiellales</taxon>
        <taxon>Mamiellaceae</taxon>
        <taxon>Micromonas</taxon>
    </lineage>
</organism>
<evidence type="ECO:0000313" key="9">
    <source>
        <dbReference type="EMBL" id="ACO61562.1"/>
    </source>
</evidence>
<dbReference type="KEGG" id="mis:MICPUN_55683"/>
<dbReference type="EMBL" id="CP001323">
    <property type="protein sequence ID" value="ACO61562.1"/>
    <property type="molecule type" value="Genomic_DNA"/>
</dbReference>
<dbReference type="InterPro" id="IPR006685">
    <property type="entry name" value="MscS_channel_2nd"/>
</dbReference>
<evidence type="ECO:0000256" key="3">
    <source>
        <dbReference type="ARBA" id="ARBA00022692"/>
    </source>
</evidence>
<accession>C1DZ81</accession>
<feature type="domain" description="Mechanosensitive ion channel MscS" evidence="8">
    <location>
        <begin position="847"/>
        <end position="905"/>
    </location>
</feature>
<keyword evidence="3 7" id="KW-0812">Transmembrane</keyword>
<evidence type="ECO:0000313" key="10">
    <source>
        <dbReference type="Proteomes" id="UP000002009"/>
    </source>
</evidence>
<dbReference type="FunCoup" id="C1DZ81">
    <property type="interactions" value="582"/>
</dbReference>
<feature type="compositionally biased region" description="Polar residues" evidence="6">
    <location>
        <begin position="289"/>
        <end position="300"/>
    </location>
</feature>
<dbReference type="SUPFAM" id="SSF50182">
    <property type="entry name" value="Sm-like ribonucleoproteins"/>
    <property type="match status" value="1"/>
</dbReference>
<feature type="compositionally biased region" description="Basic and acidic residues" evidence="6">
    <location>
        <begin position="442"/>
        <end position="462"/>
    </location>
</feature>
<dbReference type="InterPro" id="IPR010920">
    <property type="entry name" value="LSM_dom_sf"/>
</dbReference>
<feature type="compositionally biased region" description="Low complexity" evidence="6">
    <location>
        <begin position="1113"/>
        <end position="1125"/>
    </location>
</feature>
<feature type="compositionally biased region" description="Low complexity" evidence="6">
    <location>
        <begin position="1075"/>
        <end position="1098"/>
    </location>
</feature>
<protein>
    <submittedName>
        <fullName evidence="9">Small conductance mechanosensitive ion channel family</fullName>
    </submittedName>
</protein>
<comment type="subcellular location">
    <subcellularLocation>
        <location evidence="1">Membrane</location>
        <topology evidence="1">Multi-pass membrane protein</topology>
    </subcellularLocation>
</comment>
<dbReference type="Gene3D" id="2.30.30.60">
    <property type="match status" value="1"/>
</dbReference>
<feature type="compositionally biased region" description="Basic and acidic residues" evidence="6">
    <location>
        <begin position="568"/>
        <end position="581"/>
    </location>
</feature>
<dbReference type="OrthoDB" id="544685at2759"/>
<dbReference type="GeneID" id="8241005"/>
<comment type="similarity">
    <text evidence="2">Belongs to the MscS (TC 1.A.23) family.</text>
</comment>
<dbReference type="AlphaFoldDB" id="C1DZ81"/>
<feature type="transmembrane region" description="Helical" evidence="7">
    <location>
        <begin position="208"/>
        <end position="232"/>
    </location>
</feature>
<dbReference type="Pfam" id="PF00924">
    <property type="entry name" value="MS_channel_2nd"/>
    <property type="match status" value="1"/>
</dbReference>
<proteinExistence type="inferred from homology"/>
<feature type="transmembrane region" description="Helical" evidence="7">
    <location>
        <begin position="365"/>
        <end position="382"/>
    </location>
</feature>
<dbReference type="RefSeq" id="XP_002500304.1">
    <property type="nucleotide sequence ID" value="XM_002500258.1"/>
</dbReference>
<name>C1DZ81_MICCC</name>
<dbReference type="GO" id="GO:0005886">
    <property type="term" value="C:plasma membrane"/>
    <property type="evidence" value="ECO:0007669"/>
    <property type="project" value="TreeGrafter"/>
</dbReference>
<reference evidence="9 10" key="1">
    <citation type="journal article" date="2009" name="Science">
        <title>Green evolution and dynamic adaptations revealed by genomes of the marine picoeukaryotes Micromonas.</title>
        <authorList>
            <person name="Worden A.Z."/>
            <person name="Lee J.H."/>
            <person name="Mock T."/>
            <person name="Rouze P."/>
            <person name="Simmons M.P."/>
            <person name="Aerts A.L."/>
            <person name="Allen A.E."/>
            <person name="Cuvelier M.L."/>
            <person name="Derelle E."/>
            <person name="Everett M.V."/>
            <person name="Foulon E."/>
            <person name="Grimwood J."/>
            <person name="Gundlach H."/>
            <person name="Henrissat B."/>
            <person name="Napoli C."/>
            <person name="McDonald S.M."/>
            <person name="Parker M.S."/>
            <person name="Rombauts S."/>
            <person name="Salamov A."/>
            <person name="Von Dassow P."/>
            <person name="Badger J.H."/>
            <person name="Coutinho P.M."/>
            <person name="Demir E."/>
            <person name="Dubchak I."/>
            <person name="Gentemann C."/>
            <person name="Eikrem W."/>
            <person name="Gready J.E."/>
            <person name="John U."/>
            <person name="Lanier W."/>
            <person name="Lindquist E.A."/>
            <person name="Lucas S."/>
            <person name="Mayer K.F."/>
            <person name="Moreau H."/>
            <person name="Not F."/>
            <person name="Otillar R."/>
            <person name="Panaud O."/>
            <person name="Pangilinan J."/>
            <person name="Paulsen I."/>
            <person name="Piegu B."/>
            <person name="Poliakov A."/>
            <person name="Robbens S."/>
            <person name="Schmutz J."/>
            <person name="Toulza E."/>
            <person name="Wyss T."/>
            <person name="Zelensky A."/>
            <person name="Zhou K."/>
            <person name="Armbrust E.V."/>
            <person name="Bhattacharya D."/>
            <person name="Goodenough U.W."/>
            <person name="Van de Peer Y."/>
            <person name="Grigoriev I.V."/>
        </authorList>
    </citation>
    <scope>NUCLEOTIDE SEQUENCE [LARGE SCALE GENOMIC DNA]</scope>
    <source>
        <strain evidence="10">RCC299 / NOUM17</strain>
    </source>
</reference>
<feature type="compositionally biased region" description="Basic and acidic residues" evidence="6">
    <location>
        <begin position="174"/>
        <end position="184"/>
    </location>
</feature>
<feature type="compositionally biased region" description="Polar residues" evidence="6">
    <location>
        <begin position="597"/>
        <end position="606"/>
    </location>
</feature>
<feature type="compositionally biased region" description="Gly residues" evidence="6">
    <location>
        <begin position="1032"/>
        <end position="1041"/>
    </location>
</feature>
<dbReference type="PANTHER" id="PTHR31618">
    <property type="entry name" value="MECHANOSENSITIVE ION CHANNEL PROTEIN 5"/>
    <property type="match status" value="1"/>
</dbReference>
<evidence type="ECO:0000256" key="7">
    <source>
        <dbReference type="SAM" id="Phobius"/>
    </source>
</evidence>